<dbReference type="AlphaFoldDB" id="A0A077X4E2"/>
<sequence>MDQQASASVDINKKQNKSFTAPTPQNTPINPAPITSEYRPSISSISEENNQGALATMLQGRLGSLASNPLPASVQRRIHGLQYLQSQHAELEGKFQEEILALEKKYLALYTPLYTKRAQVISGVYEPTEEEVEAGKKVDQEQDEDSDQQKNKQPAASTSDNKQEEEEDEQHVDGIPEFWLTALKNHPQISESITDQDEQALKHLVDIRLSYMDKPGFKLEFEFADNDYFTDKVLTKTYYYQDHAYGGDFVYDHAEGCQIHWKENKDLTVKVETKKQRHKGTNKTRVVKRTVPADTFFSFFSPPSFPGDDEELDEEEAEGLDAKLEVDYETGEEFKDKIIPHAVDYFTGKALEYEGFESEDEEDFFEEDDDDDDDDLDDDDDDDDDDTPAKNENAPECKQS</sequence>
<evidence type="ECO:0000313" key="4">
    <source>
        <dbReference type="EMBL" id="CDS14163.1"/>
    </source>
</evidence>
<evidence type="ECO:0000256" key="3">
    <source>
        <dbReference type="SAM" id="MobiDB-lite"/>
    </source>
</evidence>
<evidence type="ECO:0000256" key="1">
    <source>
        <dbReference type="ARBA" id="ARBA00009947"/>
    </source>
</evidence>
<dbReference type="Gene3D" id="1.20.5.1500">
    <property type="match status" value="1"/>
</dbReference>
<evidence type="ECO:0008006" key="5">
    <source>
        <dbReference type="Google" id="ProtNLM"/>
    </source>
</evidence>
<feature type="compositionally biased region" description="Basic and acidic residues" evidence="3">
    <location>
        <begin position="387"/>
        <end position="400"/>
    </location>
</feature>
<protein>
    <recommendedName>
        <fullName evidence="5">Nucleosome assembly protein 1-like 1</fullName>
    </recommendedName>
</protein>
<name>A0A077X4E2_9FUNG</name>
<dbReference type="InterPro" id="IPR002164">
    <property type="entry name" value="NAP_family"/>
</dbReference>
<feature type="compositionally biased region" description="Acidic residues" evidence="3">
    <location>
        <begin position="356"/>
        <end position="386"/>
    </location>
</feature>
<dbReference type="EMBL" id="LK023386">
    <property type="protein sequence ID" value="CDS14163.1"/>
    <property type="molecule type" value="Genomic_DNA"/>
</dbReference>
<dbReference type="FunFam" id="3.30.1120.90:FF:000003">
    <property type="entry name" value="Nucleosome assembly protein"/>
    <property type="match status" value="1"/>
</dbReference>
<dbReference type="PANTHER" id="PTHR11875">
    <property type="entry name" value="TESTIS-SPECIFIC Y-ENCODED PROTEIN"/>
    <property type="match status" value="1"/>
</dbReference>
<dbReference type="FunFam" id="1.20.5.1500:FF:000001">
    <property type="entry name" value="Nucleosome assembly protein 1-like 1"/>
    <property type="match status" value="1"/>
</dbReference>
<feature type="region of interest" description="Disordered" evidence="3">
    <location>
        <begin position="1"/>
        <end position="35"/>
    </location>
</feature>
<accession>A0A077X4E2</accession>
<reference evidence="4" key="1">
    <citation type="journal article" date="2014" name="Genome Announc.">
        <title>De novo whole-genome sequence and genome annotation of Lichtheimia ramosa.</title>
        <authorList>
            <person name="Linde J."/>
            <person name="Schwartze V."/>
            <person name="Binder U."/>
            <person name="Lass-Florl C."/>
            <person name="Voigt K."/>
            <person name="Horn F."/>
        </authorList>
    </citation>
    <scope>NUCLEOTIDE SEQUENCE</scope>
    <source>
        <strain evidence="4">JMRC FSU:6197</strain>
    </source>
</reference>
<dbReference type="GO" id="GO:0006334">
    <property type="term" value="P:nucleosome assembly"/>
    <property type="evidence" value="ECO:0007669"/>
    <property type="project" value="InterPro"/>
</dbReference>
<dbReference type="InterPro" id="IPR037231">
    <property type="entry name" value="NAP-like_sf"/>
</dbReference>
<feature type="region of interest" description="Disordered" evidence="3">
    <location>
        <begin position="356"/>
        <end position="400"/>
    </location>
</feature>
<gene>
    <name evidence="4" type="ORF">LRAMOSA06333</name>
</gene>
<dbReference type="Pfam" id="PF00956">
    <property type="entry name" value="NAP"/>
    <property type="match status" value="1"/>
</dbReference>
<evidence type="ECO:0000256" key="2">
    <source>
        <dbReference type="RuleBase" id="RU003876"/>
    </source>
</evidence>
<feature type="region of interest" description="Disordered" evidence="3">
    <location>
        <begin position="131"/>
        <end position="171"/>
    </location>
</feature>
<comment type="similarity">
    <text evidence="1 2">Belongs to the nucleosome assembly protein (NAP) family.</text>
</comment>
<dbReference type="OrthoDB" id="27325at2759"/>
<organism evidence="4">
    <name type="scientific">Lichtheimia ramosa</name>
    <dbReference type="NCBI Taxonomy" id="688394"/>
    <lineage>
        <taxon>Eukaryota</taxon>
        <taxon>Fungi</taxon>
        <taxon>Fungi incertae sedis</taxon>
        <taxon>Mucoromycota</taxon>
        <taxon>Mucoromycotina</taxon>
        <taxon>Mucoromycetes</taxon>
        <taxon>Mucorales</taxon>
        <taxon>Lichtheimiaceae</taxon>
        <taxon>Lichtheimia</taxon>
    </lineage>
</organism>
<proteinExistence type="inferred from homology"/>
<dbReference type="SUPFAM" id="SSF143113">
    <property type="entry name" value="NAP-like"/>
    <property type="match status" value="1"/>
</dbReference>
<feature type="compositionally biased region" description="Polar residues" evidence="3">
    <location>
        <begin position="17"/>
        <end position="29"/>
    </location>
</feature>
<dbReference type="GO" id="GO:0005634">
    <property type="term" value="C:nucleus"/>
    <property type="evidence" value="ECO:0007669"/>
    <property type="project" value="InterPro"/>
</dbReference>
<dbReference type="Gene3D" id="3.30.1120.90">
    <property type="entry name" value="Nucleosome assembly protein"/>
    <property type="match status" value="1"/>
</dbReference>